<proteinExistence type="inferred from homology"/>
<dbReference type="Pfam" id="PF25876">
    <property type="entry name" value="HH_MFP_RND"/>
    <property type="match status" value="1"/>
</dbReference>
<feature type="domain" description="Multidrug resistance protein MdtA-like alpha-helical hairpin" evidence="3">
    <location>
        <begin position="115"/>
        <end position="184"/>
    </location>
</feature>
<dbReference type="SUPFAM" id="SSF111369">
    <property type="entry name" value="HlyD-like secretion proteins"/>
    <property type="match status" value="1"/>
</dbReference>
<dbReference type="Pfam" id="PF25967">
    <property type="entry name" value="RND-MFP_C"/>
    <property type="match status" value="1"/>
</dbReference>
<feature type="domain" description="Multidrug resistance protein MdtA-like beta-barrel" evidence="5">
    <location>
        <begin position="222"/>
        <end position="309"/>
    </location>
</feature>
<dbReference type="Gene3D" id="2.40.50.100">
    <property type="match status" value="1"/>
</dbReference>
<evidence type="ECO:0000259" key="3">
    <source>
        <dbReference type="Pfam" id="PF25876"/>
    </source>
</evidence>
<dbReference type="InterPro" id="IPR058626">
    <property type="entry name" value="MdtA-like_b-barrel"/>
</dbReference>
<evidence type="ECO:0000313" key="8">
    <source>
        <dbReference type="Proteomes" id="UP000477951"/>
    </source>
</evidence>
<dbReference type="GO" id="GO:0022857">
    <property type="term" value="F:transmembrane transporter activity"/>
    <property type="evidence" value="ECO:0007669"/>
    <property type="project" value="InterPro"/>
</dbReference>
<evidence type="ECO:0000259" key="5">
    <source>
        <dbReference type="Pfam" id="PF25944"/>
    </source>
</evidence>
<dbReference type="InterPro" id="IPR006143">
    <property type="entry name" value="RND_pump_MFP"/>
</dbReference>
<name>A0A6L6VAL5_AGRVI</name>
<protein>
    <submittedName>
        <fullName evidence="7">Efflux RND transporter periplasmic adaptor subunit</fullName>
    </submittedName>
</protein>
<comment type="subcellular location">
    <subcellularLocation>
        <location evidence="1">Cell envelope</location>
    </subcellularLocation>
</comment>
<dbReference type="Gene3D" id="1.10.287.470">
    <property type="entry name" value="Helix hairpin bin"/>
    <property type="match status" value="1"/>
</dbReference>
<dbReference type="NCBIfam" id="TIGR01730">
    <property type="entry name" value="RND_mfp"/>
    <property type="match status" value="1"/>
</dbReference>
<dbReference type="GO" id="GO:0030313">
    <property type="term" value="C:cell envelope"/>
    <property type="evidence" value="ECO:0007669"/>
    <property type="project" value="UniProtKB-SubCell"/>
</dbReference>
<dbReference type="Pfam" id="PF25944">
    <property type="entry name" value="Beta-barrel_RND"/>
    <property type="match status" value="1"/>
</dbReference>
<feature type="domain" description="Multidrug resistance protein MdtA-like C-terminal permuted SH3" evidence="6">
    <location>
        <begin position="318"/>
        <end position="377"/>
    </location>
</feature>
<dbReference type="InterPro" id="IPR058625">
    <property type="entry name" value="MdtA-like_BSH"/>
</dbReference>
<dbReference type="EMBL" id="WPHR01000002">
    <property type="protein sequence ID" value="MUZ71861.1"/>
    <property type="molecule type" value="Genomic_DNA"/>
</dbReference>
<comment type="caution">
    <text evidence="7">The sequence shown here is derived from an EMBL/GenBank/DDBJ whole genome shotgun (WGS) entry which is preliminary data.</text>
</comment>
<dbReference type="GO" id="GO:0046677">
    <property type="term" value="P:response to antibiotic"/>
    <property type="evidence" value="ECO:0007669"/>
    <property type="project" value="TreeGrafter"/>
</dbReference>
<dbReference type="GO" id="GO:0005886">
    <property type="term" value="C:plasma membrane"/>
    <property type="evidence" value="ECO:0007669"/>
    <property type="project" value="TreeGrafter"/>
</dbReference>
<dbReference type="Proteomes" id="UP000477951">
    <property type="component" value="Unassembled WGS sequence"/>
</dbReference>
<dbReference type="PANTHER" id="PTHR30158:SF10">
    <property type="entry name" value="CATION EFFLUX PUMP"/>
    <property type="match status" value="1"/>
</dbReference>
<dbReference type="InterPro" id="IPR058624">
    <property type="entry name" value="MdtA-like_HH"/>
</dbReference>
<sequence length="396" mass="41711">MSSRKQRWALMGAGLGLVVSISAVSVVLQLPMSVVATAASAAAPAPAVPVTVSKVSSRNFTHWELFSGRLEAVERVDVRPRVGGAIQSVHFREGALVKAGDLLFTIDPAPYQAAVDQAEGQFASAEAKVDLARIELDRGLKLSGNSTISQSDMDQRRNSFTQAQAAMGTARAQLQSAQLELDYTQVRAPVSGRVGKLEVTAGNLVASGSSSSVLTTLVSVDPIYASFNVSEQLVAKALSQLPQTGAALADIDRIPVEIGTLADDGTPIKGKLQLINNQVDAASGTIGVRAVFDNPGGRLIPGQFVRVRMGQPVPENKILVSERAIGTDQDKKFVFVVDADNKVNYRQIQLGAVAEGQRVVESGLVSGDTIVVNGLQRIKPGAVVVPQLEEKLAASK</sequence>
<dbReference type="FunFam" id="2.40.420.20:FF:000001">
    <property type="entry name" value="Efflux RND transporter periplasmic adaptor subunit"/>
    <property type="match status" value="1"/>
</dbReference>
<evidence type="ECO:0000256" key="1">
    <source>
        <dbReference type="ARBA" id="ARBA00004196"/>
    </source>
</evidence>
<evidence type="ECO:0000313" key="7">
    <source>
        <dbReference type="EMBL" id="MUZ71861.1"/>
    </source>
</evidence>
<organism evidence="7 8">
    <name type="scientific">Agrobacterium vitis</name>
    <name type="common">Rhizobium vitis</name>
    <dbReference type="NCBI Taxonomy" id="373"/>
    <lineage>
        <taxon>Bacteria</taxon>
        <taxon>Pseudomonadati</taxon>
        <taxon>Pseudomonadota</taxon>
        <taxon>Alphaproteobacteria</taxon>
        <taxon>Hyphomicrobiales</taxon>
        <taxon>Rhizobiaceae</taxon>
        <taxon>Rhizobium/Agrobacterium group</taxon>
        <taxon>Agrobacterium</taxon>
    </lineage>
</organism>
<dbReference type="RefSeq" id="WP_156613677.1">
    <property type="nucleotide sequence ID" value="NZ_VOLJ01000001.1"/>
</dbReference>
<dbReference type="Gene3D" id="2.40.30.170">
    <property type="match status" value="1"/>
</dbReference>
<evidence type="ECO:0000259" key="6">
    <source>
        <dbReference type="Pfam" id="PF25967"/>
    </source>
</evidence>
<reference evidence="7 8" key="1">
    <citation type="submission" date="2019-12" db="EMBL/GenBank/DDBJ databases">
        <title>Whole-genome sequencing of Allorhizobium vitis.</title>
        <authorList>
            <person name="Gan H.M."/>
            <person name="Szegedi E."/>
            <person name="Burr T."/>
            <person name="Savka M.A."/>
        </authorList>
    </citation>
    <scope>NUCLEOTIDE SEQUENCE [LARGE SCALE GENOMIC DNA]</scope>
    <source>
        <strain evidence="7 8">CG516</strain>
    </source>
</reference>
<comment type="similarity">
    <text evidence="2">Belongs to the membrane fusion protein (MFP) (TC 8.A.1) family.</text>
</comment>
<dbReference type="InterPro" id="IPR058627">
    <property type="entry name" value="MdtA-like_C"/>
</dbReference>
<dbReference type="PANTHER" id="PTHR30158">
    <property type="entry name" value="ACRA/E-RELATED COMPONENT OF DRUG EFFLUX TRANSPORTER"/>
    <property type="match status" value="1"/>
</dbReference>
<dbReference type="AlphaFoldDB" id="A0A6L6VAL5"/>
<gene>
    <name evidence="7" type="ORF">GOZ90_04115</name>
</gene>
<accession>A0A6L6VAL5</accession>
<evidence type="ECO:0000256" key="2">
    <source>
        <dbReference type="ARBA" id="ARBA00009477"/>
    </source>
</evidence>
<feature type="domain" description="Multidrug resistance protein MdtA-like barrel-sandwich hybrid" evidence="4">
    <location>
        <begin position="75"/>
        <end position="216"/>
    </location>
</feature>
<dbReference type="Pfam" id="PF25917">
    <property type="entry name" value="BSH_RND"/>
    <property type="match status" value="1"/>
</dbReference>
<evidence type="ECO:0000259" key="4">
    <source>
        <dbReference type="Pfam" id="PF25917"/>
    </source>
</evidence>
<dbReference type="Gene3D" id="2.40.420.20">
    <property type="match status" value="1"/>
</dbReference>